<dbReference type="Proteomes" id="UP000242913">
    <property type="component" value="Unassembled WGS sequence"/>
</dbReference>
<sequence length="56" mass="6514">FSKCSIYWSGKLKSANIGRLQELPSRGAAFRPPIGELITYEMRPTWFLPEIQPKFR</sequence>
<dbReference type="AlphaFoldDB" id="A0A238BRQ0"/>
<evidence type="ECO:0000313" key="1">
    <source>
        <dbReference type="EMBL" id="OZC07345.1"/>
    </source>
</evidence>
<reference evidence="1 2" key="1">
    <citation type="submission" date="2015-12" db="EMBL/GenBank/DDBJ databases">
        <title>Draft genome of the nematode, Onchocerca flexuosa.</title>
        <authorList>
            <person name="Mitreva M."/>
        </authorList>
    </citation>
    <scope>NUCLEOTIDE SEQUENCE [LARGE SCALE GENOMIC DNA]</scope>
    <source>
        <strain evidence="1">Red Deer</strain>
    </source>
</reference>
<feature type="non-terminal residue" evidence="1">
    <location>
        <position position="1"/>
    </location>
</feature>
<dbReference type="EMBL" id="KZ270034">
    <property type="protein sequence ID" value="OZC07345.1"/>
    <property type="molecule type" value="Genomic_DNA"/>
</dbReference>
<evidence type="ECO:0000313" key="2">
    <source>
        <dbReference type="Proteomes" id="UP000242913"/>
    </source>
</evidence>
<name>A0A238BRQ0_9BILA</name>
<gene>
    <name evidence="1" type="ORF">X798_05655</name>
</gene>
<proteinExistence type="predicted"/>
<protein>
    <submittedName>
        <fullName evidence="1">Uncharacterized protein</fullName>
    </submittedName>
</protein>
<keyword evidence="2" id="KW-1185">Reference proteome</keyword>
<accession>A0A238BRQ0</accession>
<organism evidence="1 2">
    <name type="scientific">Onchocerca flexuosa</name>
    <dbReference type="NCBI Taxonomy" id="387005"/>
    <lineage>
        <taxon>Eukaryota</taxon>
        <taxon>Metazoa</taxon>
        <taxon>Ecdysozoa</taxon>
        <taxon>Nematoda</taxon>
        <taxon>Chromadorea</taxon>
        <taxon>Rhabditida</taxon>
        <taxon>Spirurina</taxon>
        <taxon>Spiruromorpha</taxon>
        <taxon>Filarioidea</taxon>
        <taxon>Onchocercidae</taxon>
        <taxon>Onchocerca</taxon>
    </lineage>
</organism>